<dbReference type="InterPro" id="IPR036866">
    <property type="entry name" value="RibonucZ/Hydroxyglut_hydro"/>
</dbReference>
<comment type="subcellular location">
    <subcellularLocation>
        <location evidence="1">Nucleus</location>
    </subcellularLocation>
</comment>
<keyword evidence="3" id="KW-0540">Nuclease</keyword>
<dbReference type="Gene3D" id="3.60.15.10">
    <property type="entry name" value="Ribonuclease Z/Hydroxyacylglutathione hydrolase-like"/>
    <property type="match status" value="1"/>
</dbReference>
<dbReference type="EC" id="3.1.27.-" evidence="7"/>
<dbReference type="Pfam" id="PF10996">
    <property type="entry name" value="Beta-Casp"/>
    <property type="match status" value="1"/>
</dbReference>
<keyword evidence="5" id="KW-0539">Nucleus</keyword>
<dbReference type="InterPro" id="IPR050698">
    <property type="entry name" value="MBL"/>
</dbReference>
<reference evidence="7" key="1">
    <citation type="submission" date="2023-06" db="EMBL/GenBank/DDBJ databases">
        <title>Survivors Of The Sea: Transcriptome response of Skeletonema marinoi to long-term dormancy.</title>
        <authorList>
            <person name="Pinder M.I.M."/>
            <person name="Kourtchenko O."/>
            <person name="Robertson E.K."/>
            <person name="Larsson T."/>
            <person name="Maumus F."/>
            <person name="Osuna-Cruz C.M."/>
            <person name="Vancaester E."/>
            <person name="Stenow R."/>
            <person name="Vandepoele K."/>
            <person name="Ploug H."/>
            <person name="Bruchert V."/>
            <person name="Godhe A."/>
            <person name="Topel M."/>
        </authorList>
    </citation>
    <scope>NUCLEOTIDE SEQUENCE</scope>
    <source>
        <strain evidence="7">R05AC</strain>
    </source>
</reference>
<dbReference type="Gene3D" id="3.40.50.10890">
    <property type="match status" value="1"/>
</dbReference>
<organism evidence="7 8">
    <name type="scientific">Skeletonema marinoi</name>
    <dbReference type="NCBI Taxonomy" id="267567"/>
    <lineage>
        <taxon>Eukaryota</taxon>
        <taxon>Sar</taxon>
        <taxon>Stramenopiles</taxon>
        <taxon>Ochrophyta</taxon>
        <taxon>Bacillariophyta</taxon>
        <taxon>Coscinodiscophyceae</taxon>
        <taxon>Thalassiosirophycidae</taxon>
        <taxon>Thalassiosirales</taxon>
        <taxon>Skeletonemataceae</taxon>
        <taxon>Skeletonema</taxon>
        <taxon>Skeletonema marinoi-dohrnii complex</taxon>
    </lineage>
</organism>
<dbReference type="EMBL" id="JATAAI010000068">
    <property type="protein sequence ID" value="KAK1732375.1"/>
    <property type="molecule type" value="Genomic_DNA"/>
</dbReference>
<dbReference type="SMART" id="SM01098">
    <property type="entry name" value="CPSF73-100_C"/>
    <property type="match status" value="1"/>
</dbReference>
<evidence type="ECO:0000256" key="2">
    <source>
        <dbReference type="ARBA" id="ARBA00022664"/>
    </source>
</evidence>
<dbReference type="Pfam" id="PF11718">
    <property type="entry name" value="CPSF73-100_C"/>
    <property type="match status" value="1"/>
</dbReference>
<dbReference type="Pfam" id="PF07521">
    <property type="entry name" value="RMMBL"/>
    <property type="match status" value="1"/>
</dbReference>
<dbReference type="Proteomes" id="UP001224775">
    <property type="component" value="Unassembled WGS sequence"/>
</dbReference>
<proteinExistence type="predicted"/>
<dbReference type="GO" id="GO:0003723">
    <property type="term" value="F:RNA binding"/>
    <property type="evidence" value="ECO:0007669"/>
    <property type="project" value="TreeGrafter"/>
</dbReference>
<evidence type="ECO:0000313" key="8">
    <source>
        <dbReference type="Proteomes" id="UP001224775"/>
    </source>
</evidence>
<keyword evidence="2" id="KW-0507">mRNA processing</keyword>
<dbReference type="SUPFAM" id="SSF56281">
    <property type="entry name" value="Metallo-hydrolase/oxidoreductase"/>
    <property type="match status" value="1"/>
</dbReference>
<keyword evidence="4 7" id="KW-0378">Hydrolase</keyword>
<dbReference type="GO" id="GO:0004521">
    <property type="term" value="F:RNA endonuclease activity"/>
    <property type="evidence" value="ECO:0007669"/>
    <property type="project" value="TreeGrafter"/>
</dbReference>
<evidence type="ECO:0000256" key="1">
    <source>
        <dbReference type="ARBA" id="ARBA00004123"/>
    </source>
</evidence>
<dbReference type="AlphaFoldDB" id="A0AAD9D487"/>
<dbReference type="PANTHER" id="PTHR11203:SF11">
    <property type="entry name" value="CLEAVAGE AND POLYADENYLATION SPECIFICITY FACTOR SUBUNIT 3"/>
    <property type="match status" value="1"/>
</dbReference>
<evidence type="ECO:0000313" key="7">
    <source>
        <dbReference type="EMBL" id="KAK1732375.1"/>
    </source>
</evidence>
<dbReference type="GO" id="GO:0006398">
    <property type="term" value="P:mRNA 3'-end processing by stem-loop binding and cleavage"/>
    <property type="evidence" value="ECO:0007669"/>
    <property type="project" value="TreeGrafter"/>
</dbReference>
<comment type="caution">
    <text evidence="7">The sequence shown here is derived from an EMBL/GenBank/DDBJ whole genome shotgun (WGS) entry which is preliminary data.</text>
</comment>
<dbReference type="InterPro" id="IPR011108">
    <property type="entry name" value="RMMBL"/>
</dbReference>
<evidence type="ECO:0000256" key="5">
    <source>
        <dbReference type="ARBA" id="ARBA00023242"/>
    </source>
</evidence>
<accession>A0AAD9D487</accession>
<dbReference type="InterPro" id="IPR021718">
    <property type="entry name" value="CPSF73-100_C"/>
</dbReference>
<feature type="domain" description="Pre-mRNA 3'-end-processing endonuclease polyadenylation factor C-term" evidence="6">
    <location>
        <begin position="166"/>
        <end position="412"/>
    </location>
</feature>
<dbReference type="GO" id="GO:0005847">
    <property type="term" value="C:mRNA cleavage and polyadenylation specificity factor complex"/>
    <property type="evidence" value="ECO:0007669"/>
    <property type="project" value="TreeGrafter"/>
</dbReference>
<name>A0AAD9D487_9STRA</name>
<evidence type="ECO:0000256" key="3">
    <source>
        <dbReference type="ARBA" id="ARBA00022722"/>
    </source>
</evidence>
<sequence>MLQSGVSRQLFDRWASDPKNGCLIAGYAVEHTLAKEIMSQPKEVVTMEGRRQPLNCLVDYVSFSAHVDFVQNRDFITSVNPTNIILVHGAKEEMGRLKGALMLQYNKLPENKRPTIAMPPNEVEVKLIFTRRRSAKVMGKLAETPADDNDDQVEESKAKAVVEPREGDAVRGILVTQQNSSKIVAPEDLSTYTPLRVGSVSSRLHVPFVGKIETLRMFLGEMFRDIEETREDNETDVDGADDEGVVTFSIGSQVKVIAGKTKGVATVEWDCSPVGDVIADSLVALIMHAQSSAASIRLTGRPCRHRSKKAREGDLENQTTAEEHLRAVHQALSDQFLSVEATYEAKKGTFEVKLDANDNASEESNGLVCTATVEFENILDGTAKVTVECEDEKLAANVRGCVQNVVAASAPIAMD</sequence>
<evidence type="ECO:0000256" key="4">
    <source>
        <dbReference type="ARBA" id="ARBA00022801"/>
    </source>
</evidence>
<keyword evidence="8" id="KW-1185">Reference proteome</keyword>
<dbReference type="GO" id="GO:0004534">
    <property type="term" value="F:5'-3' RNA exonuclease activity"/>
    <property type="evidence" value="ECO:0007669"/>
    <property type="project" value="TreeGrafter"/>
</dbReference>
<evidence type="ECO:0000259" key="6">
    <source>
        <dbReference type="SMART" id="SM01098"/>
    </source>
</evidence>
<dbReference type="PANTHER" id="PTHR11203">
    <property type="entry name" value="CLEAVAGE AND POLYADENYLATION SPECIFICITY FACTOR FAMILY MEMBER"/>
    <property type="match status" value="1"/>
</dbReference>
<protein>
    <submittedName>
        <fullName evidence="7">Cleavage and polyadenylation specificity factor subunit 3</fullName>
        <ecNumber evidence="7">3.1.27.-</ecNumber>
    </submittedName>
</protein>
<gene>
    <name evidence="7" type="ORF">QTG54_016910</name>
</gene>
<dbReference type="InterPro" id="IPR022712">
    <property type="entry name" value="Beta_Casp"/>
</dbReference>